<protein>
    <submittedName>
        <fullName evidence="3">DUF222 domain-containing protein</fullName>
    </submittedName>
</protein>
<feature type="region of interest" description="Disordered" evidence="1">
    <location>
        <begin position="1"/>
        <end position="73"/>
    </location>
</feature>
<dbReference type="RefSeq" id="WP_332902968.1">
    <property type="nucleotide sequence ID" value="NZ_JBAGLP010000118.1"/>
</dbReference>
<keyword evidence="4" id="KW-1185">Reference proteome</keyword>
<feature type="domain" description="HNH nuclease" evidence="2">
    <location>
        <begin position="411"/>
        <end position="466"/>
    </location>
</feature>
<feature type="region of interest" description="Disordered" evidence="1">
    <location>
        <begin position="480"/>
        <end position="519"/>
    </location>
</feature>
<feature type="region of interest" description="Disordered" evidence="1">
    <location>
        <begin position="311"/>
        <end position="340"/>
    </location>
</feature>
<evidence type="ECO:0000259" key="2">
    <source>
        <dbReference type="SMART" id="SM00507"/>
    </source>
</evidence>
<evidence type="ECO:0000313" key="3">
    <source>
        <dbReference type="EMBL" id="MEG3616347.1"/>
    </source>
</evidence>
<sequence length="519" mass="54047">MARSVGAVAGVIGPVRGSARRPGRAPELWWEPAAVSTAPAAGTPSAPSATPTSLPAPGPTPVAGPDVAPGPPYGAPLHALLDAPPGPEVARGLAALDPADLDDLSLVEVLAAWERLAAWAQAGSARVLAESLERTRGSSRHEFVVDEVAARLGLSRAVAEQHVTVAHGAHTLPEVADALAEGSVDRRKAEALVATGRLPDDRRREVVRELRPELEHLTVRQIRDRIRRAEIAADPEGAAERHESARRARHVTLEPVDDAMAYLTAYLPADDAARAFARIDDQARRARSEAGEARGLGECRADAMVALLTGTAGSTDGTDGPDDARGRAVPSSAVVPGGAPGTARVHVTVAASTLLGTDDLPAILAGHGPIPAAMARTLATDPDAVWQRILTDPVTGVLTDTSSRSYRPGRALRAAVVARDATCTFPGCQVPARHADLDHIEPFDAADDRPQTTGDNLHALCRTHHRAKTVGGWDVVRDPVSGITTWTSPSGRRYRRSPHPADPAAGSRADPGGGPPAPG</sequence>
<dbReference type="CDD" id="cd00085">
    <property type="entry name" value="HNHc"/>
    <property type="match status" value="1"/>
</dbReference>
<proteinExistence type="predicted"/>
<dbReference type="EMBL" id="JBAGLP010000118">
    <property type="protein sequence ID" value="MEG3616347.1"/>
    <property type="molecule type" value="Genomic_DNA"/>
</dbReference>
<dbReference type="Proteomes" id="UP001310387">
    <property type="component" value="Unassembled WGS sequence"/>
</dbReference>
<feature type="compositionally biased region" description="Pro residues" evidence="1">
    <location>
        <begin position="54"/>
        <end position="73"/>
    </location>
</feature>
<comment type="caution">
    <text evidence="3">The sequence shown here is derived from an EMBL/GenBank/DDBJ whole genome shotgun (WGS) entry which is preliminary data.</text>
</comment>
<dbReference type="SMART" id="SM00507">
    <property type="entry name" value="HNHc"/>
    <property type="match status" value="1"/>
</dbReference>
<organism evidence="3 4">
    <name type="scientific">Isoptericola haloaureus</name>
    <dbReference type="NCBI Taxonomy" id="1542902"/>
    <lineage>
        <taxon>Bacteria</taxon>
        <taxon>Bacillati</taxon>
        <taxon>Actinomycetota</taxon>
        <taxon>Actinomycetes</taxon>
        <taxon>Micrococcales</taxon>
        <taxon>Promicromonosporaceae</taxon>
        <taxon>Isoptericola</taxon>
    </lineage>
</organism>
<reference evidence="3" key="1">
    <citation type="journal article" date="2024" name="Antonie Van Leeuwenhoek">
        <title>Isoptericola haloaureus sp. nov., a dimorphic actinobacterium isolated from mangrove sediments of southeast India, implicating biosaline agricultural significance through nitrogen fixation and salt tolerance genes.</title>
        <authorList>
            <person name="Prathaban M."/>
            <person name="Prathiviraj R."/>
            <person name="Ravichandran M."/>
            <person name="Natarajan S.D."/>
            <person name="Sobanaa M."/>
            <person name="Hari Krishna Kumar S."/>
            <person name="Chandrasekar V."/>
            <person name="Selvin J."/>
        </authorList>
    </citation>
    <scope>NUCLEOTIDE SEQUENCE</scope>
    <source>
        <strain evidence="3">MP1014</strain>
    </source>
</reference>
<feature type="compositionally biased region" description="Low complexity" evidence="1">
    <location>
        <begin position="32"/>
        <end position="53"/>
    </location>
</feature>
<reference evidence="3" key="2">
    <citation type="submission" date="2024-02" db="EMBL/GenBank/DDBJ databases">
        <authorList>
            <person name="Prathaban M."/>
            <person name="Mythili R."/>
            <person name="Sharmila Devi N."/>
            <person name="Sobanaa M."/>
            <person name="Prathiviraj R."/>
            <person name="Selvin J."/>
        </authorList>
    </citation>
    <scope>NUCLEOTIDE SEQUENCE</scope>
    <source>
        <strain evidence="3">MP1014</strain>
    </source>
</reference>
<gene>
    <name evidence="3" type="ORF">V5O49_14550</name>
</gene>
<evidence type="ECO:0000256" key="1">
    <source>
        <dbReference type="SAM" id="MobiDB-lite"/>
    </source>
</evidence>
<dbReference type="InterPro" id="IPR003615">
    <property type="entry name" value="HNH_nuc"/>
</dbReference>
<evidence type="ECO:0000313" key="4">
    <source>
        <dbReference type="Proteomes" id="UP001310387"/>
    </source>
</evidence>
<name>A0ABU7Z9Z0_9MICO</name>
<accession>A0ABU7Z9Z0</accession>